<comment type="similarity">
    <text evidence="6">Belongs to the zinc-containing alcohol dehydrogenase family.</text>
</comment>
<dbReference type="Pfam" id="PF08240">
    <property type="entry name" value="ADH_N"/>
    <property type="match status" value="1"/>
</dbReference>
<proteinExistence type="inferred from homology"/>
<dbReference type="InterPro" id="IPR013149">
    <property type="entry name" value="ADH-like_C"/>
</dbReference>
<dbReference type="GO" id="GO:0005829">
    <property type="term" value="C:cytosol"/>
    <property type="evidence" value="ECO:0007669"/>
    <property type="project" value="TreeGrafter"/>
</dbReference>
<evidence type="ECO:0000256" key="4">
    <source>
        <dbReference type="ARBA" id="ARBA00023002"/>
    </source>
</evidence>
<reference evidence="8" key="1">
    <citation type="submission" date="2020-11" db="EMBL/GenBank/DDBJ databases">
        <authorList>
            <person name="Tran Van P."/>
        </authorList>
    </citation>
    <scope>NUCLEOTIDE SEQUENCE</scope>
</reference>
<dbReference type="OrthoDB" id="6505840at2759"/>
<dbReference type="FunFam" id="3.40.50.720:FF:000003">
    <property type="entry name" value="S-(hydroxymethyl)glutathione dehydrogenase"/>
    <property type="match status" value="1"/>
</dbReference>
<dbReference type="InterPro" id="IPR036291">
    <property type="entry name" value="NAD(P)-bd_dom_sf"/>
</dbReference>
<dbReference type="AlphaFoldDB" id="A0A7R9PTJ0"/>
<dbReference type="Gene3D" id="3.90.180.10">
    <property type="entry name" value="Medium-chain alcohol dehydrogenases, catalytic domain"/>
    <property type="match status" value="1"/>
</dbReference>
<dbReference type="GO" id="GO:0046294">
    <property type="term" value="P:formaldehyde catabolic process"/>
    <property type="evidence" value="ECO:0007669"/>
    <property type="project" value="TreeGrafter"/>
</dbReference>
<evidence type="ECO:0000256" key="3">
    <source>
        <dbReference type="ARBA" id="ARBA00022833"/>
    </source>
</evidence>
<dbReference type="PROSITE" id="PS00059">
    <property type="entry name" value="ADH_ZINC"/>
    <property type="match status" value="1"/>
</dbReference>
<dbReference type="SUPFAM" id="SSF51735">
    <property type="entry name" value="NAD(P)-binding Rossmann-fold domains"/>
    <property type="match status" value="1"/>
</dbReference>
<dbReference type="InterPro" id="IPR002328">
    <property type="entry name" value="ADH_Zn_CS"/>
</dbReference>
<comment type="cofactor">
    <cofactor evidence="1 6">
        <name>Zn(2+)</name>
        <dbReference type="ChEBI" id="CHEBI:29105"/>
    </cofactor>
</comment>
<evidence type="ECO:0000256" key="2">
    <source>
        <dbReference type="ARBA" id="ARBA00022723"/>
    </source>
</evidence>
<dbReference type="PANTHER" id="PTHR43880">
    <property type="entry name" value="ALCOHOL DEHYDROGENASE"/>
    <property type="match status" value="1"/>
</dbReference>
<dbReference type="InterPro" id="IPR020843">
    <property type="entry name" value="ER"/>
</dbReference>
<name>A0A7R9PTJ0_9ACAR</name>
<accession>A0A7R9PTJ0</accession>
<evidence type="ECO:0000256" key="6">
    <source>
        <dbReference type="RuleBase" id="RU361277"/>
    </source>
</evidence>
<organism evidence="8">
    <name type="scientific">Medioppia subpectinata</name>
    <dbReference type="NCBI Taxonomy" id="1979941"/>
    <lineage>
        <taxon>Eukaryota</taxon>
        <taxon>Metazoa</taxon>
        <taxon>Ecdysozoa</taxon>
        <taxon>Arthropoda</taxon>
        <taxon>Chelicerata</taxon>
        <taxon>Arachnida</taxon>
        <taxon>Acari</taxon>
        <taxon>Acariformes</taxon>
        <taxon>Sarcoptiformes</taxon>
        <taxon>Oribatida</taxon>
        <taxon>Brachypylina</taxon>
        <taxon>Oppioidea</taxon>
        <taxon>Oppiidae</taxon>
        <taxon>Medioppia</taxon>
    </lineage>
</organism>
<protein>
    <recommendedName>
        <fullName evidence="7">Enoyl reductase (ER) domain-containing protein</fullName>
    </recommendedName>
</protein>
<keyword evidence="2 6" id="KW-0479">Metal-binding</keyword>
<evidence type="ECO:0000256" key="1">
    <source>
        <dbReference type="ARBA" id="ARBA00001947"/>
    </source>
</evidence>
<dbReference type="EMBL" id="OC854694">
    <property type="protein sequence ID" value="CAD7620075.1"/>
    <property type="molecule type" value="Genomic_DNA"/>
</dbReference>
<keyword evidence="3 6" id="KW-0862">Zinc</keyword>
<dbReference type="SMART" id="SM00829">
    <property type="entry name" value="PKS_ER"/>
    <property type="match status" value="1"/>
</dbReference>
<dbReference type="Gene3D" id="3.40.50.720">
    <property type="entry name" value="NAD(P)-binding Rossmann-like Domain"/>
    <property type="match status" value="1"/>
</dbReference>
<feature type="domain" description="Enoyl reductase (ER)" evidence="7">
    <location>
        <begin position="19"/>
        <end position="374"/>
    </location>
</feature>
<sequence>MSTEGKPIRCRAAVLWKEGEPLTVEEITVAPPKKGEVRVRMVSAGLCATDAHFVWGWKTDLALDFEGKPVVLGHEGAGVVESVGAGVTSVGVGDKVMAMWMPECGECALCKNPATNFCSAGNFYTTLYHDNHETRMEVKGQPILSLAGTSTFAEYSVMRDSQVAKLNPLADLNSAAIIGCAVGTGYGSATNIARVHKGAKCAVWGLGAIGLSAVMGCRDAGAELIVGVDINGEKEAIARQTGCHEFLNANQLEKPLDEILRAKGIEFAFDCIGNQQVLDCALKSLTPWGFLTVIGLGKRGNAVTTSVAELLEGRHVAGGYFGNMKPREANQRLVDMLCAGELEIKDLITHRIRLEDINAGFDVLKAGKTIRTVIQFEEK</sequence>
<evidence type="ECO:0000256" key="5">
    <source>
        <dbReference type="ARBA" id="ARBA00023027"/>
    </source>
</evidence>
<dbReference type="GO" id="GO:0051903">
    <property type="term" value="F:S-(hydroxymethyl)glutathione dehydrogenase [NAD(P)+] activity"/>
    <property type="evidence" value="ECO:0007669"/>
    <property type="project" value="TreeGrafter"/>
</dbReference>
<keyword evidence="4" id="KW-0560">Oxidoreductase</keyword>
<evidence type="ECO:0000259" key="7">
    <source>
        <dbReference type="SMART" id="SM00829"/>
    </source>
</evidence>
<keyword evidence="5" id="KW-0520">NAD</keyword>
<evidence type="ECO:0000313" key="8">
    <source>
        <dbReference type="EMBL" id="CAD7620075.1"/>
    </source>
</evidence>
<evidence type="ECO:0000313" key="9">
    <source>
        <dbReference type="Proteomes" id="UP000759131"/>
    </source>
</evidence>
<dbReference type="Pfam" id="PF00107">
    <property type="entry name" value="ADH_zinc_N"/>
    <property type="match status" value="1"/>
</dbReference>
<dbReference type="GO" id="GO:0008270">
    <property type="term" value="F:zinc ion binding"/>
    <property type="evidence" value="ECO:0007669"/>
    <property type="project" value="InterPro"/>
</dbReference>
<dbReference type="SUPFAM" id="SSF50129">
    <property type="entry name" value="GroES-like"/>
    <property type="match status" value="2"/>
</dbReference>
<dbReference type="InterPro" id="IPR013154">
    <property type="entry name" value="ADH-like_N"/>
</dbReference>
<dbReference type="InterPro" id="IPR011032">
    <property type="entry name" value="GroES-like_sf"/>
</dbReference>
<dbReference type="EMBL" id="CAJPIZ010000119">
    <property type="protein sequence ID" value="CAG2100505.1"/>
    <property type="molecule type" value="Genomic_DNA"/>
</dbReference>
<dbReference type="Proteomes" id="UP000759131">
    <property type="component" value="Unassembled WGS sequence"/>
</dbReference>
<dbReference type="PANTHER" id="PTHR43880:SF12">
    <property type="entry name" value="ALCOHOL DEHYDROGENASE CLASS-3"/>
    <property type="match status" value="1"/>
</dbReference>
<keyword evidence="9" id="KW-1185">Reference proteome</keyword>
<gene>
    <name evidence="8" type="ORF">OSB1V03_LOCUS571</name>
</gene>